<dbReference type="SUPFAM" id="SSF55486">
    <property type="entry name" value="Metalloproteases ('zincins'), catalytic domain"/>
    <property type="match status" value="1"/>
</dbReference>
<dbReference type="Gene3D" id="3.40.390.10">
    <property type="entry name" value="Collagenase (Catalytic Domain)"/>
    <property type="match status" value="1"/>
</dbReference>
<dbReference type="GO" id="GO:0004222">
    <property type="term" value="F:metalloendopeptidase activity"/>
    <property type="evidence" value="ECO:0007669"/>
    <property type="project" value="InterPro"/>
</dbReference>
<evidence type="ECO:0000256" key="1">
    <source>
        <dbReference type="ARBA" id="ARBA00007357"/>
    </source>
</evidence>
<dbReference type="InterPro" id="IPR008753">
    <property type="entry name" value="Peptidase_M13_N"/>
</dbReference>
<name>A0A023FUI1_AMBCJ</name>
<feature type="chain" id="PRO_5001515600" evidence="2">
    <location>
        <begin position="20"/>
        <end position="355"/>
    </location>
</feature>
<protein>
    <submittedName>
        <fullName evidence="4">Putative peptidase family m13 includes neprilysin</fullName>
    </submittedName>
</protein>
<comment type="similarity">
    <text evidence="1">Belongs to the peptidase M13 family.</text>
</comment>
<dbReference type="GO" id="GO:0005886">
    <property type="term" value="C:plasma membrane"/>
    <property type="evidence" value="ECO:0007669"/>
    <property type="project" value="TreeGrafter"/>
</dbReference>
<keyword evidence="2" id="KW-0732">Signal</keyword>
<organism evidence="4">
    <name type="scientific">Amblyomma cajennense</name>
    <name type="common">Cayenne tick</name>
    <name type="synonym">Acarus cajennensis</name>
    <dbReference type="NCBI Taxonomy" id="34607"/>
    <lineage>
        <taxon>Eukaryota</taxon>
        <taxon>Metazoa</taxon>
        <taxon>Ecdysozoa</taxon>
        <taxon>Arthropoda</taxon>
        <taxon>Chelicerata</taxon>
        <taxon>Arachnida</taxon>
        <taxon>Acari</taxon>
        <taxon>Parasitiformes</taxon>
        <taxon>Ixodida</taxon>
        <taxon>Ixodoidea</taxon>
        <taxon>Ixodidae</taxon>
        <taxon>Amblyomminae</taxon>
        <taxon>Amblyomma</taxon>
    </lineage>
</organism>
<evidence type="ECO:0000313" key="4">
    <source>
        <dbReference type="EMBL" id="JAC24383.1"/>
    </source>
</evidence>
<dbReference type="PANTHER" id="PTHR11733">
    <property type="entry name" value="ZINC METALLOPROTEASE FAMILY M13 NEPRILYSIN-RELATED"/>
    <property type="match status" value="1"/>
</dbReference>
<dbReference type="InterPro" id="IPR024079">
    <property type="entry name" value="MetalloPept_cat_dom_sf"/>
</dbReference>
<proteinExistence type="evidence at transcript level"/>
<evidence type="ECO:0000259" key="3">
    <source>
        <dbReference type="Pfam" id="PF05649"/>
    </source>
</evidence>
<accession>A0A023FUI1</accession>
<evidence type="ECO:0000256" key="2">
    <source>
        <dbReference type="SAM" id="SignalP"/>
    </source>
</evidence>
<dbReference type="Pfam" id="PF05649">
    <property type="entry name" value="Peptidase_M13_N"/>
    <property type="match status" value="1"/>
</dbReference>
<feature type="domain" description="Peptidase M13 N-terminal" evidence="3">
    <location>
        <begin position="49"/>
        <end position="350"/>
    </location>
</feature>
<dbReference type="Gene3D" id="1.10.1380.10">
    <property type="entry name" value="Neutral endopeptidase , domain2"/>
    <property type="match status" value="1"/>
</dbReference>
<dbReference type="InterPro" id="IPR042089">
    <property type="entry name" value="Peptidase_M13_dom_2"/>
</dbReference>
<reference evidence="4" key="1">
    <citation type="submission" date="2014-03" db="EMBL/GenBank/DDBJ databases">
        <title>The sialotranscriptome of Amblyomma triste, Amblyomma parvum and Amblyomma cajennense ticks, uncovered by 454-based RNA-seq.</title>
        <authorList>
            <person name="Garcia G.R."/>
            <person name="Gardinassi L.G."/>
            <person name="Ribeiro J.M."/>
            <person name="Anatriello E."/>
            <person name="Ferreira B.R."/>
            <person name="Moreira H.N."/>
            <person name="Mafra C."/>
            <person name="Olegario M.M."/>
            <person name="Szabo P.J."/>
            <person name="Miranda-Santos I.K."/>
            <person name="Maruyama S.R."/>
        </authorList>
    </citation>
    <scope>NUCLEOTIDE SEQUENCE</scope>
    <source>
        <strain evidence="4">Uberlandia</strain>
        <tissue evidence="4">Salivary glands</tissue>
    </source>
</reference>
<feature type="signal peptide" evidence="2">
    <location>
        <begin position="1"/>
        <end position="19"/>
    </location>
</feature>
<dbReference type="GO" id="GO:0016485">
    <property type="term" value="P:protein processing"/>
    <property type="evidence" value="ECO:0007669"/>
    <property type="project" value="TreeGrafter"/>
</dbReference>
<dbReference type="AlphaFoldDB" id="A0A023FUI1"/>
<dbReference type="PROSITE" id="PS51885">
    <property type="entry name" value="NEPRILYSIN"/>
    <property type="match status" value="1"/>
</dbReference>
<dbReference type="PANTHER" id="PTHR11733:SF241">
    <property type="entry name" value="GH26575P-RELATED"/>
    <property type="match status" value="1"/>
</dbReference>
<dbReference type="EMBL" id="GBBK01000099">
    <property type="protein sequence ID" value="JAC24383.1"/>
    <property type="molecule type" value="mRNA"/>
</dbReference>
<sequence>MILRIAVGILCVTICASEGAPDLKTEICTDSACEKLVKEIKSQMGNATPCDNFYQNVCGKWRGSLELKSKPLKEKAVKDLAYLLEAATVESTQSPNATDKLINAFQSCTQQARNKEALKASVKSVLEGYGLDQWPLQENAHTENEPTYEKILQKIGPLPLFVYSVSWDKSKPMITISKPTDFYVFDVDKDDADQTYDYQDYDTKAEEAYKEFITKTIDLLGDRATHAKQATDKHSEAADKIISVEKSFSRFASSASSETKTGKLSNIKKLLPRAFPTEILQEEFDLANVSISDGTKVEVEYLEYFEKVARFLKRNISKTQLINYFLWTKIRSMAKAVATPLNELYLEYMKKQIHL</sequence>
<dbReference type="InterPro" id="IPR000718">
    <property type="entry name" value="Peptidase_M13"/>
</dbReference>